<feature type="transmembrane region" description="Helical" evidence="7">
    <location>
        <begin position="334"/>
        <end position="360"/>
    </location>
</feature>
<evidence type="ECO:0000256" key="6">
    <source>
        <dbReference type="ARBA" id="ARBA00023136"/>
    </source>
</evidence>
<dbReference type="EMBL" id="SSOC01000004">
    <property type="protein sequence ID" value="THF64664.1"/>
    <property type="molecule type" value="Genomic_DNA"/>
</dbReference>
<keyword evidence="2" id="KW-0813">Transport</keyword>
<gene>
    <name evidence="9" type="ORF">E6C76_11455</name>
</gene>
<name>A0A4S4AX92_9RHOO</name>
<dbReference type="Proteomes" id="UP000308430">
    <property type="component" value="Unassembled WGS sequence"/>
</dbReference>
<dbReference type="Pfam" id="PF07690">
    <property type="entry name" value="MFS_1"/>
    <property type="match status" value="1"/>
</dbReference>
<feature type="transmembrane region" description="Helical" evidence="7">
    <location>
        <begin position="50"/>
        <end position="72"/>
    </location>
</feature>
<accession>A0A4S4AX92</accession>
<feature type="transmembrane region" description="Helical" evidence="7">
    <location>
        <begin position="372"/>
        <end position="395"/>
    </location>
</feature>
<dbReference type="PANTHER" id="PTHR43266:SF2">
    <property type="entry name" value="MAJOR FACILITATOR SUPERFAMILY (MFS) PROFILE DOMAIN-CONTAINING PROTEIN"/>
    <property type="match status" value="1"/>
</dbReference>
<dbReference type="CDD" id="cd06173">
    <property type="entry name" value="MFS_MefA_like"/>
    <property type="match status" value="1"/>
</dbReference>
<feature type="transmembrane region" description="Helical" evidence="7">
    <location>
        <begin position="93"/>
        <end position="118"/>
    </location>
</feature>
<dbReference type="GO" id="GO:0022857">
    <property type="term" value="F:transmembrane transporter activity"/>
    <property type="evidence" value="ECO:0007669"/>
    <property type="project" value="InterPro"/>
</dbReference>
<keyword evidence="6 7" id="KW-0472">Membrane</keyword>
<feature type="transmembrane region" description="Helical" evidence="7">
    <location>
        <begin position="228"/>
        <end position="251"/>
    </location>
</feature>
<dbReference type="OrthoDB" id="9803968at2"/>
<evidence type="ECO:0000256" key="3">
    <source>
        <dbReference type="ARBA" id="ARBA00022475"/>
    </source>
</evidence>
<evidence type="ECO:0000313" key="10">
    <source>
        <dbReference type="Proteomes" id="UP000308430"/>
    </source>
</evidence>
<dbReference type="RefSeq" id="WP_136348383.1">
    <property type="nucleotide sequence ID" value="NZ_SSOC01000004.1"/>
</dbReference>
<evidence type="ECO:0000256" key="5">
    <source>
        <dbReference type="ARBA" id="ARBA00022989"/>
    </source>
</evidence>
<evidence type="ECO:0000256" key="1">
    <source>
        <dbReference type="ARBA" id="ARBA00004651"/>
    </source>
</evidence>
<dbReference type="Pfam" id="PF01553">
    <property type="entry name" value="Acyltransferase"/>
    <property type="match status" value="1"/>
</dbReference>
<evidence type="ECO:0000256" key="7">
    <source>
        <dbReference type="SAM" id="Phobius"/>
    </source>
</evidence>
<reference evidence="9 10" key="1">
    <citation type="submission" date="2019-04" db="EMBL/GenBank/DDBJ databases">
        <title>Azoarcus nasutitermitis sp. nov. isolated from termite nest.</title>
        <authorList>
            <person name="Lin S.-Y."/>
            <person name="Hameed A."/>
            <person name="Hsu Y.-H."/>
            <person name="Young C.-C."/>
        </authorList>
    </citation>
    <scope>NUCLEOTIDE SEQUENCE [LARGE SCALE GENOMIC DNA]</scope>
    <source>
        <strain evidence="9 10">CC-YHH838</strain>
    </source>
</reference>
<feature type="transmembrane region" description="Helical" evidence="7">
    <location>
        <begin position="154"/>
        <end position="187"/>
    </location>
</feature>
<proteinExistence type="predicted"/>
<dbReference type="SUPFAM" id="SSF103473">
    <property type="entry name" value="MFS general substrate transporter"/>
    <property type="match status" value="1"/>
</dbReference>
<dbReference type="SUPFAM" id="SSF69593">
    <property type="entry name" value="Glycerol-3-phosphate (1)-acyltransferase"/>
    <property type="match status" value="1"/>
</dbReference>
<keyword evidence="10" id="KW-1185">Reference proteome</keyword>
<dbReference type="GO" id="GO:0016746">
    <property type="term" value="F:acyltransferase activity"/>
    <property type="evidence" value="ECO:0007669"/>
    <property type="project" value="InterPro"/>
</dbReference>
<dbReference type="InterPro" id="IPR002123">
    <property type="entry name" value="Plipid/glycerol_acylTrfase"/>
</dbReference>
<sequence length="628" mass="67854">MSSQFKLMRERRFLPFFLTQFLGAFNDNFYKNALVVLITFQAARLTTLSPGVLVNLAAGLFILPFLLFSATAGQFADKYEKSRLIRFTKLLEVVIMLLATAAFALSSVGLMLFCLFLMGTQSAIFGPVKYAILPQVLDETELVGGNALVESGTFLAILLGTIVGGLLIAVPSGSVWVSAGTLAVAVLGYLASRAIPPAAAVDPGMKIDWNPATQTWQMLGFVRENRTVFLSILGISWFWFYGAVFLSQFPGFASTVLGGDEKAVTLLLAVFSVGIAAGSLLCERLSGKHVEIGLVPFGSIGLTVFGLDLWWASSAMDAGGATLRPLAELLAEPATWRILFDLVMVALCGGFYIVPLYALVQSRSVPSHRSRIIAANNILNALFMVVAAGMGAGLLAAGASVPQLFLITALLNAAVAIYIYTLVPEFLLRFIVWLLVHTVYRLRVQGMEHVPEQGGAVIVANHVSFVDALIIMAACRRPIRFVMDHRIFRWPILSFVFRTSRAIPIAPAKEDPAMMERAFDEVARALEAGELVGIFPEGGITGNGELQPFRPGIARIVERTPVPVVPLALRGLWGSFFSRKDGPAMTRPFRRGAFSRVELLAAPPVGAAEATPEGLREKVVALLGGVRY</sequence>
<feature type="domain" description="Phospholipid/glycerol acyltransferase" evidence="8">
    <location>
        <begin position="456"/>
        <end position="572"/>
    </location>
</feature>
<protein>
    <submittedName>
        <fullName evidence="9">MFS transporter</fullName>
    </submittedName>
</protein>
<comment type="caution">
    <text evidence="9">The sequence shown here is derived from an EMBL/GenBank/DDBJ whole genome shotgun (WGS) entry which is preliminary data.</text>
</comment>
<evidence type="ECO:0000256" key="4">
    <source>
        <dbReference type="ARBA" id="ARBA00022692"/>
    </source>
</evidence>
<dbReference type="PANTHER" id="PTHR43266">
    <property type="entry name" value="MACROLIDE-EFFLUX PROTEIN"/>
    <property type="match status" value="1"/>
</dbReference>
<keyword evidence="3" id="KW-1003">Cell membrane</keyword>
<evidence type="ECO:0000256" key="2">
    <source>
        <dbReference type="ARBA" id="ARBA00022448"/>
    </source>
</evidence>
<dbReference type="AlphaFoldDB" id="A0A4S4AX92"/>
<comment type="subcellular location">
    <subcellularLocation>
        <location evidence="1">Cell membrane</location>
        <topology evidence="1">Multi-pass membrane protein</topology>
    </subcellularLocation>
</comment>
<keyword evidence="4 7" id="KW-0812">Transmembrane</keyword>
<feature type="transmembrane region" description="Helical" evidence="7">
    <location>
        <begin position="294"/>
        <end position="314"/>
    </location>
</feature>
<evidence type="ECO:0000259" key="8">
    <source>
        <dbReference type="SMART" id="SM00563"/>
    </source>
</evidence>
<dbReference type="GO" id="GO:0005886">
    <property type="term" value="C:plasma membrane"/>
    <property type="evidence" value="ECO:0007669"/>
    <property type="project" value="UniProtKB-SubCell"/>
</dbReference>
<dbReference type="SMART" id="SM00563">
    <property type="entry name" value="PlsC"/>
    <property type="match status" value="1"/>
</dbReference>
<feature type="transmembrane region" description="Helical" evidence="7">
    <location>
        <begin position="263"/>
        <end position="282"/>
    </location>
</feature>
<keyword evidence="5 7" id="KW-1133">Transmembrane helix</keyword>
<dbReference type="CDD" id="cd07989">
    <property type="entry name" value="LPLAT_AGPAT-like"/>
    <property type="match status" value="1"/>
</dbReference>
<organism evidence="9 10">
    <name type="scientific">Pseudothauera nasutitermitis</name>
    <dbReference type="NCBI Taxonomy" id="2565930"/>
    <lineage>
        <taxon>Bacteria</taxon>
        <taxon>Pseudomonadati</taxon>
        <taxon>Pseudomonadota</taxon>
        <taxon>Betaproteobacteria</taxon>
        <taxon>Rhodocyclales</taxon>
        <taxon>Zoogloeaceae</taxon>
        <taxon>Pseudothauera</taxon>
    </lineage>
</organism>
<dbReference type="InterPro" id="IPR011701">
    <property type="entry name" value="MFS"/>
</dbReference>
<dbReference type="InterPro" id="IPR036259">
    <property type="entry name" value="MFS_trans_sf"/>
</dbReference>
<dbReference type="Gene3D" id="1.20.1250.20">
    <property type="entry name" value="MFS general substrate transporter like domains"/>
    <property type="match status" value="1"/>
</dbReference>
<evidence type="ECO:0000313" key="9">
    <source>
        <dbReference type="EMBL" id="THF64664.1"/>
    </source>
</evidence>